<keyword evidence="2" id="KW-1185">Reference proteome</keyword>
<protein>
    <submittedName>
        <fullName evidence="1">Uncharacterized protein</fullName>
    </submittedName>
</protein>
<reference evidence="1 2" key="1">
    <citation type="submission" date="2019-08" db="EMBL/GenBank/DDBJ databases">
        <title>Deep-cultivation of Planctomycetes and their phenomic and genomic characterization uncovers novel biology.</title>
        <authorList>
            <person name="Wiegand S."/>
            <person name="Jogler M."/>
            <person name="Boedeker C."/>
            <person name="Pinto D."/>
            <person name="Vollmers J."/>
            <person name="Rivas-Marin E."/>
            <person name="Kohn T."/>
            <person name="Peeters S.H."/>
            <person name="Heuer A."/>
            <person name="Rast P."/>
            <person name="Oberbeckmann S."/>
            <person name="Bunk B."/>
            <person name="Jeske O."/>
            <person name="Meyerdierks A."/>
            <person name="Storesund J.E."/>
            <person name="Kallscheuer N."/>
            <person name="Luecker S."/>
            <person name="Lage O.M."/>
            <person name="Pohl T."/>
            <person name="Merkel B.J."/>
            <person name="Hornburger P."/>
            <person name="Mueller R.-W."/>
            <person name="Bruemmer F."/>
            <person name="Labrenz M."/>
            <person name="Spormann A.M."/>
            <person name="Op den Camp H."/>
            <person name="Overmann J."/>
            <person name="Amann R."/>
            <person name="Jetten M.S.M."/>
            <person name="Mascher T."/>
            <person name="Medema M.H."/>
            <person name="Devos D.P."/>
            <person name="Kaster A.-K."/>
            <person name="Ovreas L."/>
            <person name="Rohde M."/>
            <person name="Galperin M.Y."/>
            <person name="Jogler C."/>
        </authorList>
    </citation>
    <scope>NUCLEOTIDE SEQUENCE [LARGE SCALE GENOMIC DNA]</scope>
    <source>
        <strain evidence="1 2">DSM 8797</strain>
    </source>
</reference>
<organism evidence="1 2">
    <name type="scientific">Gimesia maris</name>
    <dbReference type="NCBI Taxonomy" id="122"/>
    <lineage>
        <taxon>Bacteria</taxon>
        <taxon>Pseudomonadati</taxon>
        <taxon>Planctomycetota</taxon>
        <taxon>Planctomycetia</taxon>
        <taxon>Planctomycetales</taxon>
        <taxon>Planctomycetaceae</taxon>
        <taxon>Gimesia</taxon>
    </lineage>
</organism>
<gene>
    <name evidence="1" type="ORF">GmarT_22240</name>
</gene>
<dbReference type="Proteomes" id="UP000322887">
    <property type="component" value="Chromosome"/>
</dbReference>
<accession>A0ABX5YKX9</accession>
<dbReference type="EMBL" id="CP042910">
    <property type="protein sequence ID" value="QEG16361.1"/>
    <property type="molecule type" value="Genomic_DNA"/>
</dbReference>
<evidence type="ECO:0000313" key="2">
    <source>
        <dbReference type="Proteomes" id="UP000322887"/>
    </source>
</evidence>
<dbReference type="RefSeq" id="WP_002649345.1">
    <property type="nucleotide sequence ID" value="NZ_CP042910.1"/>
</dbReference>
<proteinExistence type="predicted"/>
<sequence>MNRKNQFIMAGVILLGVVATIWVAFSKPPREDIVVFAAKEGDPGQERFGIYYSSDKSKPDAPALKGIRQKIVLKNVKVSTNLKTPRIEFFPPQPQTVSKQIKTFATPEGLTLEGYGHKISATAQSVQVDGKDYAWDETQPIIITESLEN</sequence>
<evidence type="ECO:0000313" key="1">
    <source>
        <dbReference type="EMBL" id="QEG16361.1"/>
    </source>
</evidence>
<dbReference type="GeneID" id="98646808"/>
<name>A0ABX5YKX9_9PLAN</name>